<proteinExistence type="predicted"/>
<dbReference type="OrthoDB" id="3853819at2"/>
<accession>A0A3A4BLV6</accession>
<dbReference type="InterPro" id="IPR045647">
    <property type="entry name" value="DUF6401"/>
</dbReference>
<gene>
    <name evidence="1" type="ORF">D5H75_16325</name>
</gene>
<dbReference type="RefSeq" id="WP_119927320.1">
    <property type="nucleotide sequence ID" value="NZ_QZEY01000005.1"/>
</dbReference>
<protein>
    <submittedName>
        <fullName evidence="1">Uncharacterized protein</fullName>
    </submittedName>
</protein>
<keyword evidence="2" id="KW-1185">Reference proteome</keyword>
<reference evidence="1 2" key="1">
    <citation type="submission" date="2018-09" db="EMBL/GenBank/DDBJ databases">
        <title>YIM 75507 draft genome.</title>
        <authorList>
            <person name="Tang S."/>
            <person name="Feng Y."/>
        </authorList>
    </citation>
    <scope>NUCLEOTIDE SEQUENCE [LARGE SCALE GENOMIC DNA]</scope>
    <source>
        <strain evidence="1 2">YIM 75507</strain>
    </source>
</reference>
<dbReference type="EMBL" id="QZEY01000005">
    <property type="protein sequence ID" value="RJL32002.1"/>
    <property type="molecule type" value="Genomic_DNA"/>
</dbReference>
<name>A0A3A4BLV6_9ACTN</name>
<dbReference type="AlphaFoldDB" id="A0A3A4BLV6"/>
<dbReference type="Proteomes" id="UP000265768">
    <property type="component" value="Unassembled WGS sequence"/>
</dbReference>
<organism evidence="1 2">
    <name type="scientific">Bailinhaonella thermotolerans</name>
    <dbReference type="NCBI Taxonomy" id="1070861"/>
    <lineage>
        <taxon>Bacteria</taxon>
        <taxon>Bacillati</taxon>
        <taxon>Actinomycetota</taxon>
        <taxon>Actinomycetes</taxon>
        <taxon>Streptosporangiales</taxon>
        <taxon>Streptosporangiaceae</taxon>
        <taxon>Bailinhaonella</taxon>
    </lineage>
</organism>
<evidence type="ECO:0000313" key="2">
    <source>
        <dbReference type="Proteomes" id="UP000265768"/>
    </source>
</evidence>
<sequence length="113" mass="12123">MSEELMKLGLSLALSIGEAGLSHVSTWPGLLAAVDQHAAEVRDALLGCGEVIGSDAISDYTRGFVQASIERGWWPPVEDAHEMDRGAGHDWETTRLIALTWLSRHSSPGVTAV</sequence>
<comment type="caution">
    <text evidence="1">The sequence shown here is derived from an EMBL/GenBank/DDBJ whole genome shotgun (WGS) entry which is preliminary data.</text>
</comment>
<dbReference type="Pfam" id="PF19939">
    <property type="entry name" value="DUF6401"/>
    <property type="match status" value="1"/>
</dbReference>
<evidence type="ECO:0000313" key="1">
    <source>
        <dbReference type="EMBL" id="RJL32002.1"/>
    </source>
</evidence>